<reference evidence="2" key="1">
    <citation type="submission" date="2016-11" db="EMBL/GenBank/DDBJ databases">
        <authorList>
            <person name="Varghese N."/>
            <person name="Submissions S."/>
        </authorList>
    </citation>
    <scope>NUCLEOTIDE SEQUENCE [LARGE SCALE GENOMIC DNA]</scope>
    <source>
        <strain evidence="2">DSM 19858</strain>
    </source>
</reference>
<dbReference type="Gene3D" id="3.40.50.2000">
    <property type="entry name" value="Glycogen Phosphorylase B"/>
    <property type="match status" value="1"/>
</dbReference>
<evidence type="ECO:0008006" key="3">
    <source>
        <dbReference type="Google" id="ProtNLM"/>
    </source>
</evidence>
<organism evidence="1 2">
    <name type="scientific">Pseudozobellia thermophila</name>
    <dbReference type="NCBI Taxonomy" id="192903"/>
    <lineage>
        <taxon>Bacteria</taxon>
        <taxon>Pseudomonadati</taxon>
        <taxon>Bacteroidota</taxon>
        <taxon>Flavobacteriia</taxon>
        <taxon>Flavobacteriales</taxon>
        <taxon>Flavobacteriaceae</taxon>
        <taxon>Pseudozobellia</taxon>
    </lineage>
</organism>
<protein>
    <recommendedName>
        <fullName evidence="3">Glycosyl transferase</fullName>
    </recommendedName>
</protein>
<name>A0A1M6B652_9FLAO</name>
<gene>
    <name evidence="1" type="ORF">SAMN04488513_101299</name>
</gene>
<dbReference type="RefSeq" id="WP_072987337.1">
    <property type="nucleotide sequence ID" value="NZ_FQYU01000001.1"/>
</dbReference>
<dbReference type="Proteomes" id="UP000184543">
    <property type="component" value="Unassembled WGS sequence"/>
</dbReference>
<dbReference type="STRING" id="192903.SAMN04488513_101299"/>
<proteinExistence type="predicted"/>
<dbReference type="SUPFAM" id="SSF53756">
    <property type="entry name" value="UDP-Glycosyltransferase/glycogen phosphorylase"/>
    <property type="match status" value="1"/>
</dbReference>
<dbReference type="AlphaFoldDB" id="A0A1M6B652"/>
<keyword evidence="2" id="KW-1185">Reference proteome</keyword>
<evidence type="ECO:0000313" key="2">
    <source>
        <dbReference type="Proteomes" id="UP000184543"/>
    </source>
</evidence>
<dbReference type="EMBL" id="FQYU01000001">
    <property type="protein sequence ID" value="SHI44160.1"/>
    <property type="molecule type" value="Genomic_DNA"/>
</dbReference>
<dbReference type="OrthoDB" id="9793805at2"/>
<accession>A0A1M6B652</accession>
<evidence type="ECO:0000313" key="1">
    <source>
        <dbReference type="EMBL" id="SHI44160.1"/>
    </source>
</evidence>
<dbReference type="Pfam" id="PF13528">
    <property type="entry name" value="Glyco_trans_1_3"/>
    <property type="match status" value="1"/>
</dbReference>
<sequence length="337" mass="38504">MKVLYAIQGTGNGHLSRAKDVIPVLQKKNIELDLLVSGTQADLQLPYPIKYQLKGWSFIFGKKGGVDMWRTYVRTNSARLQKEIRSIPVQNYDLVINDFEPVSAWACKLRQVPCVALSHQAAVLSPMAPKPKKNDPLGKLILTKYAPTSVQYGFHFKPYDDRIYTPIIRQEIRGTTRTNGQHYTVYLPSYSDEKILRVLSGIKNCQWEVFSKHNQTQFFWKNISIRPIDNDAFIQSMANSKGVLCGAGFETPAEALHMQKKLMVIPMKGQYEQQCNAAALKEMGVPVVKSLKMKHLDKIKDWIESEKRLDIHYPDITEQIIDRVLQEAGIDQVRELL</sequence>